<gene>
    <name evidence="1" type="ORF">CEPIT_LOCUS6356</name>
</gene>
<proteinExistence type="predicted"/>
<keyword evidence="2" id="KW-1185">Reference proteome</keyword>
<evidence type="ECO:0000313" key="2">
    <source>
        <dbReference type="Proteomes" id="UP001152523"/>
    </source>
</evidence>
<evidence type="ECO:0000313" key="1">
    <source>
        <dbReference type="EMBL" id="CAH9077904.1"/>
    </source>
</evidence>
<comment type="caution">
    <text evidence="1">The sequence shown here is derived from an EMBL/GenBank/DDBJ whole genome shotgun (WGS) entry which is preliminary data.</text>
</comment>
<protein>
    <submittedName>
        <fullName evidence="1">Uncharacterized protein</fullName>
    </submittedName>
</protein>
<name>A0AAV0CHW0_9ASTE</name>
<reference evidence="1" key="1">
    <citation type="submission" date="2022-07" db="EMBL/GenBank/DDBJ databases">
        <authorList>
            <person name="Macas J."/>
            <person name="Novak P."/>
            <person name="Neumann P."/>
        </authorList>
    </citation>
    <scope>NUCLEOTIDE SEQUENCE</scope>
</reference>
<sequence length="66" mass="7129">MVAGARSAAWMDDNRDLGPLVSDLPPLMDDGCNLRPPGFRICHLGGRRLRFGDCASSGGAARVSWW</sequence>
<dbReference type="Proteomes" id="UP001152523">
    <property type="component" value="Unassembled WGS sequence"/>
</dbReference>
<organism evidence="1 2">
    <name type="scientific">Cuscuta epithymum</name>
    <dbReference type="NCBI Taxonomy" id="186058"/>
    <lineage>
        <taxon>Eukaryota</taxon>
        <taxon>Viridiplantae</taxon>
        <taxon>Streptophyta</taxon>
        <taxon>Embryophyta</taxon>
        <taxon>Tracheophyta</taxon>
        <taxon>Spermatophyta</taxon>
        <taxon>Magnoliopsida</taxon>
        <taxon>eudicotyledons</taxon>
        <taxon>Gunneridae</taxon>
        <taxon>Pentapetalae</taxon>
        <taxon>asterids</taxon>
        <taxon>lamiids</taxon>
        <taxon>Solanales</taxon>
        <taxon>Convolvulaceae</taxon>
        <taxon>Cuscuteae</taxon>
        <taxon>Cuscuta</taxon>
        <taxon>Cuscuta subgen. Cuscuta</taxon>
    </lineage>
</organism>
<dbReference type="AlphaFoldDB" id="A0AAV0CHW0"/>
<dbReference type="EMBL" id="CAMAPF010000031">
    <property type="protein sequence ID" value="CAH9077904.1"/>
    <property type="molecule type" value="Genomic_DNA"/>
</dbReference>
<accession>A0AAV0CHW0</accession>